<dbReference type="CDD" id="cd03801">
    <property type="entry name" value="GT4_PimA-like"/>
    <property type="match status" value="1"/>
</dbReference>
<keyword evidence="1" id="KW-0328">Glycosyltransferase</keyword>
<name>A0A2N4U800_9BURK</name>
<evidence type="ECO:0000313" key="5">
    <source>
        <dbReference type="Proteomes" id="UP000234190"/>
    </source>
</evidence>
<dbReference type="RefSeq" id="WP_102072466.1">
    <property type="nucleotide sequence ID" value="NZ_PDNW01000002.1"/>
</dbReference>
<dbReference type="EMBL" id="PDNW01000002">
    <property type="protein sequence ID" value="PLC51148.1"/>
    <property type="molecule type" value="Genomic_DNA"/>
</dbReference>
<dbReference type="Pfam" id="PF13692">
    <property type="entry name" value="Glyco_trans_1_4"/>
    <property type="match status" value="1"/>
</dbReference>
<evidence type="ECO:0000256" key="1">
    <source>
        <dbReference type="ARBA" id="ARBA00022676"/>
    </source>
</evidence>
<dbReference type="SUPFAM" id="SSF53756">
    <property type="entry name" value="UDP-Glycosyltransferase/glycogen phosphorylase"/>
    <property type="match status" value="1"/>
</dbReference>
<keyword evidence="5" id="KW-1185">Reference proteome</keyword>
<evidence type="ECO:0000259" key="3">
    <source>
        <dbReference type="Pfam" id="PF13439"/>
    </source>
</evidence>
<accession>A0A2N4U800</accession>
<dbReference type="GO" id="GO:0016757">
    <property type="term" value="F:glycosyltransferase activity"/>
    <property type="evidence" value="ECO:0007669"/>
    <property type="project" value="UniProtKB-KW"/>
</dbReference>
<keyword evidence="2 4" id="KW-0808">Transferase</keyword>
<protein>
    <submittedName>
        <fullName evidence="4">Glycosyltransferase family 1 protein</fullName>
    </submittedName>
</protein>
<dbReference type="Pfam" id="PF13439">
    <property type="entry name" value="Glyco_transf_4"/>
    <property type="match status" value="1"/>
</dbReference>
<dbReference type="PANTHER" id="PTHR12526">
    <property type="entry name" value="GLYCOSYLTRANSFERASE"/>
    <property type="match status" value="1"/>
</dbReference>
<comment type="caution">
    <text evidence="4">The sequence shown here is derived from an EMBL/GenBank/DDBJ whole genome shotgun (WGS) entry which is preliminary data.</text>
</comment>
<reference evidence="4 5" key="1">
    <citation type="submission" date="2017-10" db="EMBL/GenBank/DDBJ databases">
        <title>Two draft genome sequences of Pusillimonas sp. strains isolated from a nitrate- and radionuclide-contaminated groundwater in Russia.</title>
        <authorList>
            <person name="Grouzdev D.S."/>
            <person name="Tourova T.P."/>
            <person name="Goeva M.A."/>
            <person name="Babich T.L."/>
            <person name="Sokolova D.S."/>
            <person name="Abdullin R."/>
            <person name="Poltaraus A.B."/>
            <person name="Toshchakov S.V."/>
            <person name="Nazina T.N."/>
        </authorList>
    </citation>
    <scope>NUCLEOTIDE SEQUENCE [LARGE SCALE GENOMIC DNA]</scope>
    <source>
        <strain evidence="4 5">JR1/69-3-13</strain>
    </source>
</reference>
<dbReference type="Proteomes" id="UP000234190">
    <property type="component" value="Unassembled WGS sequence"/>
</dbReference>
<evidence type="ECO:0000313" key="4">
    <source>
        <dbReference type="EMBL" id="PLC51148.1"/>
    </source>
</evidence>
<gene>
    <name evidence="4" type="ORF">CR159_02630</name>
</gene>
<dbReference type="AlphaFoldDB" id="A0A2N4U800"/>
<dbReference type="PANTHER" id="PTHR12526:SF510">
    <property type="entry name" value="D-INOSITOL 3-PHOSPHATE GLYCOSYLTRANSFERASE"/>
    <property type="match status" value="1"/>
</dbReference>
<dbReference type="InterPro" id="IPR028098">
    <property type="entry name" value="Glyco_trans_4-like_N"/>
</dbReference>
<proteinExistence type="predicted"/>
<evidence type="ECO:0000256" key="2">
    <source>
        <dbReference type="ARBA" id="ARBA00022679"/>
    </source>
</evidence>
<dbReference type="Gene3D" id="3.40.50.2000">
    <property type="entry name" value="Glycogen Phosphorylase B"/>
    <property type="match status" value="2"/>
</dbReference>
<sequence>MTPLRILHSEAATSFGGQEQYILRMMMAMRERGHHLEAVCQPHAKLAQRLRDEGFTVHTTYMDGPANFIKGVIKIRQILKKGRFDVLNTHSRRDTILAGCAARLAGTPLIVRTRHLAKKVGSLLSYTIIPHRVTAASEFVRNHLISRGVRPEHVATLYPAVDLHAVPEQSTLRQELHLAQNDIVVGCVAVMRAQKGHRDLVDAMEPLIKERPNVHLVFVGGGSPVFEEVQAYVTEKGLGKRVHLLGARQDVPNLLAGFDIFALATREEASGTVFIEAGAAALPVVGTKVDGVPEMVRDGINGFLVPLDDRAAFTAALKQLIDDPALRRTMGQAGLMFCRVERRFSAESMAEHAENNYVRWLKERKA</sequence>
<dbReference type="OrthoDB" id="9805661at2"/>
<feature type="domain" description="Glycosyltransferase subfamily 4-like N-terminal" evidence="3">
    <location>
        <begin position="15"/>
        <end position="163"/>
    </location>
</feature>
<organism evidence="4 5">
    <name type="scientific">Pollutimonas subterranea</name>
    <dbReference type="NCBI Taxonomy" id="2045210"/>
    <lineage>
        <taxon>Bacteria</taxon>
        <taxon>Pseudomonadati</taxon>
        <taxon>Pseudomonadota</taxon>
        <taxon>Betaproteobacteria</taxon>
        <taxon>Burkholderiales</taxon>
        <taxon>Alcaligenaceae</taxon>
        <taxon>Pollutimonas</taxon>
    </lineage>
</organism>